<feature type="domain" description="Peptidase C14 caspase" evidence="2">
    <location>
        <begin position="14"/>
        <end position="204"/>
    </location>
</feature>
<evidence type="ECO:0000259" key="2">
    <source>
        <dbReference type="Pfam" id="PF00656"/>
    </source>
</evidence>
<dbReference type="InterPro" id="IPR050452">
    <property type="entry name" value="Metacaspase"/>
</dbReference>
<dbReference type="PANTHER" id="PTHR48104:SF30">
    <property type="entry name" value="METACASPASE-1"/>
    <property type="match status" value="1"/>
</dbReference>
<evidence type="ECO:0000256" key="1">
    <source>
        <dbReference type="ARBA" id="ARBA00009005"/>
    </source>
</evidence>
<gene>
    <name evidence="3" type="ORF">SYNPS1DRAFT_26099</name>
</gene>
<dbReference type="Pfam" id="PF00656">
    <property type="entry name" value="Peptidase_C14"/>
    <property type="match status" value="1"/>
</dbReference>
<accession>A0A4V1J0P1</accession>
<evidence type="ECO:0000313" key="3">
    <source>
        <dbReference type="EMBL" id="RKP22239.1"/>
    </source>
</evidence>
<keyword evidence="4" id="KW-1185">Reference proteome</keyword>
<reference evidence="4" key="1">
    <citation type="journal article" date="2018" name="Nat. Microbiol.">
        <title>Leveraging single-cell genomics to expand the fungal tree of life.</title>
        <authorList>
            <person name="Ahrendt S.R."/>
            <person name="Quandt C.A."/>
            <person name="Ciobanu D."/>
            <person name="Clum A."/>
            <person name="Salamov A."/>
            <person name="Andreopoulos B."/>
            <person name="Cheng J.F."/>
            <person name="Woyke T."/>
            <person name="Pelin A."/>
            <person name="Henrissat B."/>
            <person name="Reynolds N.K."/>
            <person name="Benny G.L."/>
            <person name="Smith M.E."/>
            <person name="James T.Y."/>
            <person name="Grigoriev I.V."/>
        </authorList>
    </citation>
    <scope>NUCLEOTIDE SEQUENCE [LARGE SCALE GENOMIC DNA]</scope>
    <source>
        <strain evidence="4">Benny S71-1</strain>
    </source>
</reference>
<dbReference type="InterPro" id="IPR011600">
    <property type="entry name" value="Pept_C14_caspase"/>
</dbReference>
<comment type="similarity">
    <text evidence="1">Belongs to the peptidase C14B family.</text>
</comment>
<dbReference type="Proteomes" id="UP000278143">
    <property type="component" value="Unassembled WGS sequence"/>
</dbReference>
<dbReference type="PANTHER" id="PTHR48104">
    <property type="entry name" value="METACASPASE-4"/>
    <property type="match status" value="1"/>
</dbReference>
<dbReference type="GO" id="GO:0005737">
    <property type="term" value="C:cytoplasm"/>
    <property type="evidence" value="ECO:0007669"/>
    <property type="project" value="TreeGrafter"/>
</dbReference>
<dbReference type="GO" id="GO:0004197">
    <property type="term" value="F:cysteine-type endopeptidase activity"/>
    <property type="evidence" value="ECO:0007669"/>
    <property type="project" value="InterPro"/>
</dbReference>
<name>A0A4V1J0P1_9FUNG</name>
<evidence type="ECO:0000313" key="4">
    <source>
        <dbReference type="Proteomes" id="UP000278143"/>
    </source>
</evidence>
<dbReference type="AlphaFoldDB" id="A0A4V1J0P1"/>
<organism evidence="3 4">
    <name type="scientific">Syncephalis pseudoplumigaleata</name>
    <dbReference type="NCBI Taxonomy" id="1712513"/>
    <lineage>
        <taxon>Eukaryota</taxon>
        <taxon>Fungi</taxon>
        <taxon>Fungi incertae sedis</taxon>
        <taxon>Zoopagomycota</taxon>
        <taxon>Zoopagomycotina</taxon>
        <taxon>Zoopagomycetes</taxon>
        <taxon>Zoopagales</taxon>
        <taxon>Piptocephalidaceae</taxon>
        <taxon>Syncephalis</taxon>
    </lineage>
</organism>
<dbReference type="Gene3D" id="3.40.50.12660">
    <property type="match status" value="2"/>
</dbReference>
<dbReference type="OrthoDB" id="3223806at2759"/>
<proteinExistence type="inferred from homology"/>
<dbReference type="EMBL" id="KZ992366">
    <property type="protein sequence ID" value="RKP22239.1"/>
    <property type="molecule type" value="Genomic_DNA"/>
</dbReference>
<dbReference type="GO" id="GO:0006508">
    <property type="term" value="P:proteolysis"/>
    <property type="evidence" value="ECO:0007669"/>
    <property type="project" value="InterPro"/>
</dbReference>
<protein>
    <submittedName>
        <fullName evidence="3">Peptidase C14, caspase domain-containing protein</fullName>
    </submittedName>
</protein>
<sequence length="216" mass="24183">MEVLLRSCLDGDEKDGQDETIVPLDYEKAGMIVDDDLHELLVRPLKPGVRLTAVFDCCHSGTVLDLPFTYKCTGEIEVITDNHHKEVAMSLLHAGLSLRQGDVGTTIAQLMEGYRLLKKPGDNAEAQKRSEKMRRSDADVIQFSGCRDDQTSADATIENQATGAMSHALIKVLRDHDRITYTDLLQKLRQQLKGQYTQVPQMSTGRPMDMTTEFIM</sequence>